<dbReference type="Proteomes" id="UP000327493">
    <property type="component" value="Chromosome 9"/>
</dbReference>
<evidence type="ECO:0008006" key="6">
    <source>
        <dbReference type="Google" id="ProtNLM"/>
    </source>
</evidence>
<evidence type="ECO:0000256" key="2">
    <source>
        <dbReference type="ARBA" id="ARBA00011253"/>
    </source>
</evidence>
<proteinExistence type="predicted"/>
<dbReference type="AlphaFoldDB" id="A0A5J5D7C4"/>
<dbReference type="Gene3D" id="3.30.170.10">
    <property type="entry name" value="Cyclin-dependent kinase, regulatory subunit"/>
    <property type="match status" value="1"/>
</dbReference>
<evidence type="ECO:0000256" key="1">
    <source>
        <dbReference type="ARBA" id="ARBA00002449"/>
    </source>
</evidence>
<dbReference type="GO" id="GO:0016538">
    <property type="term" value="F:cyclin-dependent protein serine/threonine kinase regulator activity"/>
    <property type="evidence" value="ECO:0007669"/>
    <property type="project" value="InterPro"/>
</dbReference>
<keyword evidence="5" id="KW-1185">Reference proteome</keyword>
<evidence type="ECO:0000256" key="3">
    <source>
        <dbReference type="SAM" id="MobiDB-lite"/>
    </source>
</evidence>
<organism evidence="4 5">
    <name type="scientific">Etheostoma spectabile</name>
    <name type="common">orangethroat darter</name>
    <dbReference type="NCBI Taxonomy" id="54343"/>
    <lineage>
        <taxon>Eukaryota</taxon>
        <taxon>Metazoa</taxon>
        <taxon>Chordata</taxon>
        <taxon>Craniata</taxon>
        <taxon>Vertebrata</taxon>
        <taxon>Euteleostomi</taxon>
        <taxon>Actinopterygii</taxon>
        <taxon>Neopterygii</taxon>
        <taxon>Teleostei</taxon>
        <taxon>Neoteleostei</taxon>
        <taxon>Acanthomorphata</taxon>
        <taxon>Eupercaria</taxon>
        <taxon>Perciformes</taxon>
        <taxon>Percoidei</taxon>
        <taxon>Percidae</taxon>
        <taxon>Etheostomatinae</taxon>
        <taxon>Etheostoma</taxon>
    </lineage>
</organism>
<protein>
    <recommendedName>
        <fullName evidence="6">Cyclin-dependent kinases regulatory subunit</fullName>
    </recommendedName>
</protein>
<evidence type="ECO:0000313" key="5">
    <source>
        <dbReference type="Proteomes" id="UP000327493"/>
    </source>
</evidence>
<name>A0A5J5D7C4_9PERO</name>
<accession>A0A5J5D7C4</accession>
<dbReference type="Pfam" id="PF01111">
    <property type="entry name" value="CKS"/>
    <property type="match status" value="1"/>
</dbReference>
<sequence>MTEDEWRGLGVQQSQGWIHYMIHKPVLTSPHLGIGWQEHLLLYILPTFRKVKMVPSLGIGKERLSILVVFIGVVGHLCHGPLLLFTWTDQGWDGLKQADGEEVGEQERQTLPSDTGSGTAGRLTHKLAPRRNRSPCSKVMLRQVAEQKDNRSQSSRATCVEEKPPKAFLCWESHLTTGRAEATSPRRVDECGSTLCDGHVVEAAQGQRGVSAA</sequence>
<evidence type="ECO:0000313" key="4">
    <source>
        <dbReference type="EMBL" id="KAA8589967.1"/>
    </source>
</evidence>
<comment type="subunit">
    <text evidence="2">Forms a homohexamer that can probably bind six kinase subunits.</text>
</comment>
<dbReference type="InterPro" id="IPR000789">
    <property type="entry name" value="Cyclin-dep_kinase_reg-sub"/>
</dbReference>
<comment type="caution">
    <text evidence="4">The sequence shown here is derived from an EMBL/GenBank/DDBJ whole genome shotgun (WGS) entry which is preliminary data.</text>
</comment>
<reference evidence="4 5" key="1">
    <citation type="submission" date="2019-08" db="EMBL/GenBank/DDBJ databases">
        <title>A chromosome-level genome assembly, high-density linkage maps, and genome scans reveal the genomic architecture of hybrid incompatibilities underlying speciation via character displacement in darters (Percidae: Etheostominae).</title>
        <authorList>
            <person name="Moran R.L."/>
            <person name="Catchen J.M."/>
            <person name="Fuller R.C."/>
        </authorList>
    </citation>
    <scope>NUCLEOTIDE SEQUENCE [LARGE SCALE GENOMIC DNA]</scope>
    <source>
        <strain evidence="4">EspeVRDwgs_2016</strain>
        <tissue evidence="4">Muscle</tissue>
    </source>
</reference>
<dbReference type="SUPFAM" id="SSF55637">
    <property type="entry name" value="Cell cycle regulatory proteins"/>
    <property type="match status" value="1"/>
</dbReference>
<dbReference type="InterPro" id="IPR036858">
    <property type="entry name" value="Cyclin-dep_kinase_reg-sub_sf"/>
</dbReference>
<gene>
    <name evidence="4" type="ORF">FQN60_013332</name>
</gene>
<dbReference type="EMBL" id="VOFY01000009">
    <property type="protein sequence ID" value="KAA8589967.1"/>
    <property type="molecule type" value="Genomic_DNA"/>
</dbReference>
<comment type="function">
    <text evidence="1">Binds to the catalytic subunit of the cyclin dependent kinases and is essential for their biological function.</text>
</comment>
<feature type="region of interest" description="Disordered" evidence="3">
    <location>
        <begin position="99"/>
        <end position="129"/>
    </location>
</feature>